<comment type="caution">
    <text evidence="9">The sequence shown here is derived from an EMBL/GenBank/DDBJ whole genome shotgun (WGS) entry which is preliminary data.</text>
</comment>
<name>A0AAD5SA33_9FUNG</name>
<keyword evidence="5" id="KW-0496">Mitochondrion</keyword>
<keyword evidence="10" id="KW-1185">Reference proteome</keyword>
<dbReference type="PANTHER" id="PTHR12810">
    <property type="entry name" value="MITOCHONDRIAL 28S RIBOSOMAL PROTEIN S29"/>
    <property type="match status" value="1"/>
</dbReference>
<dbReference type="PANTHER" id="PTHR12810:SF0">
    <property type="entry name" value="SMALL RIBOSOMAL SUBUNIT PROTEIN MS29"/>
    <property type="match status" value="1"/>
</dbReference>
<evidence type="ECO:0000313" key="9">
    <source>
        <dbReference type="EMBL" id="KAJ3038513.1"/>
    </source>
</evidence>
<dbReference type="GO" id="GO:0005763">
    <property type="term" value="C:mitochondrial small ribosomal subunit"/>
    <property type="evidence" value="ECO:0007669"/>
    <property type="project" value="TreeGrafter"/>
</dbReference>
<gene>
    <name evidence="9" type="primary">RSM23</name>
    <name evidence="9" type="ORF">HK097_003148</name>
</gene>
<comment type="subcellular location">
    <subcellularLocation>
        <location evidence="1">Mitochondrion</location>
    </subcellularLocation>
</comment>
<evidence type="ECO:0000256" key="8">
    <source>
        <dbReference type="SAM" id="MobiDB-lite"/>
    </source>
</evidence>
<dbReference type="Pfam" id="PF10236">
    <property type="entry name" value="DAP3"/>
    <property type="match status" value="1"/>
</dbReference>
<evidence type="ECO:0000256" key="7">
    <source>
        <dbReference type="ARBA" id="ARBA00035140"/>
    </source>
</evidence>
<evidence type="ECO:0000313" key="10">
    <source>
        <dbReference type="Proteomes" id="UP001212841"/>
    </source>
</evidence>
<dbReference type="AlphaFoldDB" id="A0AAD5SA33"/>
<evidence type="ECO:0000256" key="2">
    <source>
        <dbReference type="ARBA" id="ARBA00009863"/>
    </source>
</evidence>
<protein>
    <recommendedName>
        <fullName evidence="7">Small ribosomal subunit protein mS29</fullName>
    </recommendedName>
</protein>
<sequence length="479" mass="52527">MLAKGALSAASRCRLASASAGTLRSHRTPVLAFSTTPVSHAAPTAKKKPSAGVPKIKRGGAPTDNDLDRAIDKAPPEPKPKYVPNKNAPEVVVGEWVPEKATEDNVPQVLSLPPSFVEAVPLDTLPTIMMKYFSEFKTPSLLARKITLKILDEVVAESKKPVADRVLMLDGRYGCGKSSVLLQSASYFKQSGWIVIYVPRTFDWVCGLEPYAPVKDTIYYDQPEATAKVLKAIGRLNGEALAEIPASSGKGTLADIVQQGSEDPAVAHACLEELFGELSNGGADRPPVLIAIDQVNGLYSRTAYRDVHSKVITADRFNLARSFIKFLNGERKLKGAVLTSTDYTTNHLHSPFLNHILTSPSTPTITIPTEESKLPGPMRRDFVPRRPLKDVDEFGVLSWGREGEVSFDNVLKRTKVHPRGVVRVEVPEFAKEELERVVGYWKAGGLVPLNRQRPGMIEKFYMMTGGNPYKLFRDLLTAL</sequence>
<evidence type="ECO:0000256" key="4">
    <source>
        <dbReference type="ARBA" id="ARBA00022980"/>
    </source>
</evidence>
<keyword evidence="6" id="KW-0687">Ribonucleoprotein</keyword>
<dbReference type="GO" id="GO:0003735">
    <property type="term" value="F:structural constituent of ribosome"/>
    <property type="evidence" value="ECO:0007669"/>
    <property type="project" value="TreeGrafter"/>
</dbReference>
<evidence type="ECO:0000256" key="1">
    <source>
        <dbReference type="ARBA" id="ARBA00004173"/>
    </source>
</evidence>
<dbReference type="InterPro" id="IPR019368">
    <property type="entry name" value="Ribosomal_mS29"/>
</dbReference>
<accession>A0AAD5SA33</accession>
<keyword evidence="3" id="KW-0809">Transit peptide</keyword>
<proteinExistence type="inferred from homology"/>
<organism evidence="9 10">
    <name type="scientific">Rhizophlyctis rosea</name>
    <dbReference type="NCBI Taxonomy" id="64517"/>
    <lineage>
        <taxon>Eukaryota</taxon>
        <taxon>Fungi</taxon>
        <taxon>Fungi incertae sedis</taxon>
        <taxon>Chytridiomycota</taxon>
        <taxon>Chytridiomycota incertae sedis</taxon>
        <taxon>Chytridiomycetes</taxon>
        <taxon>Rhizophlyctidales</taxon>
        <taxon>Rhizophlyctidaceae</taxon>
        <taxon>Rhizophlyctis</taxon>
    </lineage>
</organism>
<keyword evidence="4 9" id="KW-0689">Ribosomal protein</keyword>
<evidence type="ECO:0000256" key="6">
    <source>
        <dbReference type="ARBA" id="ARBA00023274"/>
    </source>
</evidence>
<feature type="region of interest" description="Disordered" evidence="8">
    <location>
        <begin position="1"/>
        <end position="86"/>
    </location>
</feature>
<comment type="similarity">
    <text evidence="2">Belongs to the mitochondrion-specific ribosomal protein mS29 family.</text>
</comment>
<feature type="compositionally biased region" description="Basic and acidic residues" evidence="8">
    <location>
        <begin position="66"/>
        <end position="80"/>
    </location>
</feature>
<evidence type="ECO:0000256" key="5">
    <source>
        <dbReference type="ARBA" id="ARBA00023128"/>
    </source>
</evidence>
<evidence type="ECO:0000256" key="3">
    <source>
        <dbReference type="ARBA" id="ARBA00022946"/>
    </source>
</evidence>
<feature type="compositionally biased region" description="Low complexity" evidence="8">
    <location>
        <begin position="1"/>
        <end position="20"/>
    </location>
</feature>
<reference evidence="9" key="1">
    <citation type="submission" date="2020-05" db="EMBL/GenBank/DDBJ databases">
        <title>Phylogenomic resolution of chytrid fungi.</title>
        <authorList>
            <person name="Stajich J.E."/>
            <person name="Amses K."/>
            <person name="Simmons R."/>
            <person name="Seto K."/>
            <person name="Myers J."/>
            <person name="Bonds A."/>
            <person name="Quandt C.A."/>
            <person name="Barry K."/>
            <person name="Liu P."/>
            <person name="Grigoriev I."/>
            <person name="Longcore J.E."/>
            <person name="James T.Y."/>
        </authorList>
    </citation>
    <scope>NUCLEOTIDE SEQUENCE</scope>
    <source>
        <strain evidence="9">JEL0318</strain>
    </source>
</reference>
<dbReference type="EMBL" id="JADGJD010001723">
    <property type="protein sequence ID" value="KAJ3038513.1"/>
    <property type="molecule type" value="Genomic_DNA"/>
</dbReference>
<dbReference type="Proteomes" id="UP001212841">
    <property type="component" value="Unassembled WGS sequence"/>
</dbReference>